<reference evidence="1 2" key="1">
    <citation type="submission" date="2024-08" db="EMBL/GenBank/DDBJ databases">
        <title>Whole-genome sequencing of halo(alkali)philic microorganisms from hypersaline lakes.</title>
        <authorList>
            <person name="Sorokin D.Y."/>
            <person name="Merkel A.Y."/>
            <person name="Messina E."/>
            <person name="Yakimov M."/>
        </authorList>
    </citation>
    <scope>NUCLEOTIDE SEQUENCE [LARGE SCALE GENOMIC DNA]</scope>
    <source>
        <strain evidence="1 2">AB-hyl4</strain>
    </source>
</reference>
<accession>A0ABV4TZB8</accession>
<organism evidence="1 2">
    <name type="scientific">Natronomicrosphaera hydrolytica</name>
    <dbReference type="NCBI Taxonomy" id="3242702"/>
    <lineage>
        <taxon>Bacteria</taxon>
        <taxon>Pseudomonadati</taxon>
        <taxon>Planctomycetota</taxon>
        <taxon>Phycisphaerae</taxon>
        <taxon>Phycisphaerales</taxon>
        <taxon>Phycisphaeraceae</taxon>
        <taxon>Natronomicrosphaera</taxon>
    </lineage>
</organism>
<evidence type="ECO:0000313" key="2">
    <source>
        <dbReference type="Proteomes" id="UP001575105"/>
    </source>
</evidence>
<evidence type="ECO:0000313" key="1">
    <source>
        <dbReference type="EMBL" id="MFA9476686.1"/>
    </source>
</evidence>
<dbReference type="Gene3D" id="3.20.20.80">
    <property type="entry name" value="Glycosidases"/>
    <property type="match status" value="1"/>
</dbReference>
<comment type="caution">
    <text evidence="1">The sequence shown here is derived from an EMBL/GenBank/DDBJ whole genome shotgun (WGS) entry which is preliminary data.</text>
</comment>
<keyword evidence="2" id="KW-1185">Reference proteome</keyword>
<name>A0ABV4TZB8_9BACT</name>
<dbReference type="EMBL" id="JBGUBD010000001">
    <property type="protein sequence ID" value="MFA9476686.1"/>
    <property type="molecule type" value="Genomic_DNA"/>
</dbReference>
<gene>
    <name evidence="1" type="ORF">ACERK3_00120</name>
</gene>
<dbReference type="Proteomes" id="UP001575105">
    <property type="component" value="Unassembled WGS sequence"/>
</dbReference>
<proteinExistence type="predicted"/>
<sequence>MSSTQAESTPGHDWVRAHQFQIGAYNDVPADMEEYKSFGFTAYLGGIRLSHMSEERVERVMTPAVEAGLDVHWFTWYRPGEKEQFIEAEQFLRERVAPIGYSIGDENRIEQLEELGPVLEHARQAAPDALIYHALRGKDFPEFADDPEVYVNYMDTVAEQLRPDMMMFNMYPFYRGTIADFFYDNLERVRDQALASNVPYWNWLQAFAWTEGPFHSPSESEIRLQAFVSLAYGYSGLFYWKYIASYEPYAHGMLDYEEKPTPSAEYIRDIVPELKHIGEVVKDLTSTSVHFVPGRRYRDGEWHNVLPIGVTAFKRGQHPFVLDVQSSNRRGAVLGTFRDDDGNAYFMIVNGNHGADLSAAETAAAVSLRFRPRVDGVERLNRQTGEYEAVPLDNHTLSHYVLPGGTGDLFRIVQKP</sequence>
<dbReference type="InterPro" id="IPR017853">
    <property type="entry name" value="GH"/>
</dbReference>
<protein>
    <submittedName>
        <fullName evidence="1">Uncharacterized protein</fullName>
    </submittedName>
</protein>
<dbReference type="RefSeq" id="WP_425343616.1">
    <property type="nucleotide sequence ID" value="NZ_JBGUBD010000001.1"/>
</dbReference>
<dbReference type="SUPFAM" id="SSF51445">
    <property type="entry name" value="(Trans)glycosidases"/>
    <property type="match status" value="1"/>
</dbReference>